<feature type="transmembrane region" description="Helical" evidence="6">
    <location>
        <begin position="450"/>
        <end position="471"/>
    </location>
</feature>
<dbReference type="Proteomes" id="UP001165367">
    <property type="component" value="Unassembled WGS sequence"/>
</dbReference>
<feature type="transmembrane region" description="Helical" evidence="6">
    <location>
        <begin position="263"/>
        <end position="283"/>
    </location>
</feature>
<organism evidence="9 10">
    <name type="scientific">Terrimonas ginsenosidimutans</name>
    <dbReference type="NCBI Taxonomy" id="2908004"/>
    <lineage>
        <taxon>Bacteria</taxon>
        <taxon>Pseudomonadati</taxon>
        <taxon>Bacteroidota</taxon>
        <taxon>Chitinophagia</taxon>
        <taxon>Chitinophagales</taxon>
        <taxon>Chitinophagaceae</taxon>
        <taxon>Terrimonas</taxon>
    </lineage>
</organism>
<keyword evidence="3 6" id="KW-0812">Transmembrane</keyword>
<comment type="subcellular location">
    <subcellularLocation>
        <location evidence="1">Cell membrane</location>
        <topology evidence="1">Multi-pass membrane protein</topology>
    </subcellularLocation>
</comment>
<protein>
    <submittedName>
        <fullName evidence="9">Competence protein ComEC family protein</fullName>
    </submittedName>
</protein>
<keyword evidence="10" id="KW-1185">Reference proteome</keyword>
<keyword evidence="2" id="KW-1003">Cell membrane</keyword>
<evidence type="ECO:0000313" key="10">
    <source>
        <dbReference type="Proteomes" id="UP001165367"/>
    </source>
</evidence>
<evidence type="ECO:0000259" key="8">
    <source>
        <dbReference type="Pfam" id="PF13567"/>
    </source>
</evidence>
<keyword evidence="4 6" id="KW-1133">Transmembrane helix</keyword>
<feature type="transmembrane region" description="Helical" evidence="6">
    <location>
        <begin position="37"/>
        <end position="60"/>
    </location>
</feature>
<feature type="transmembrane region" description="Helical" evidence="6">
    <location>
        <begin position="295"/>
        <end position="314"/>
    </location>
</feature>
<evidence type="ECO:0000256" key="1">
    <source>
        <dbReference type="ARBA" id="ARBA00004651"/>
    </source>
</evidence>
<evidence type="ECO:0000256" key="6">
    <source>
        <dbReference type="SAM" id="Phobius"/>
    </source>
</evidence>
<feature type="transmembrane region" description="Helical" evidence="6">
    <location>
        <begin position="399"/>
        <end position="419"/>
    </location>
</feature>
<feature type="transmembrane region" description="Helical" evidence="6">
    <location>
        <begin position="343"/>
        <end position="362"/>
    </location>
</feature>
<dbReference type="PANTHER" id="PTHR30619">
    <property type="entry name" value="DNA INTERNALIZATION/COMPETENCE PROTEIN COMEC/REC2"/>
    <property type="match status" value="1"/>
</dbReference>
<evidence type="ECO:0000256" key="2">
    <source>
        <dbReference type="ARBA" id="ARBA00022475"/>
    </source>
</evidence>
<proteinExistence type="predicted"/>
<feature type="transmembrane region" description="Helical" evidence="6">
    <location>
        <begin position="519"/>
        <end position="539"/>
    </location>
</feature>
<evidence type="ECO:0000313" key="9">
    <source>
        <dbReference type="EMBL" id="MCG2614433.1"/>
    </source>
</evidence>
<dbReference type="InterPro" id="IPR025405">
    <property type="entry name" value="DUF4131"/>
</dbReference>
<dbReference type="EMBL" id="JAKLTR010000005">
    <property type="protein sequence ID" value="MCG2614433.1"/>
    <property type="molecule type" value="Genomic_DNA"/>
</dbReference>
<dbReference type="InterPro" id="IPR052159">
    <property type="entry name" value="Competence_DNA_uptake"/>
</dbReference>
<dbReference type="RefSeq" id="WP_237870846.1">
    <property type="nucleotide sequence ID" value="NZ_JAKLTR010000005.1"/>
</dbReference>
<feature type="domain" description="DUF4131" evidence="8">
    <location>
        <begin position="33"/>
        <end position="200"/>
    </location>
</feature>
<dbReference type="PANTHER" id="PTHR30619:SF1">
    <property type="entry name" value="RECOMBINATION PROTEIN 2"/>
    <property type="match status" value="1"/>
</dbReference>
<sequence>MPNSTRFFWKKVPVSRLVIPFFLGIACQYYWPTPVSVLLGLALVSIGLIAVYSFSVLPFFSRFRSGFINGLSVFLLFLALGAIAVWQQDIRKRSLWLGNIYQETDALVIKLLEPPSEKQKSFKTTATVIKLIREDQQLSVKGKIYVYVPKSNNLQDLNAGDILVTHSRLQPISPKASPGAFDYGEYSLFHGITHQLFLKNDFVIVGREQRIIAGFINRIRNRVLSTFQKAFPEKRERGLAEALLIGYEDELDQTLVQSYTNTGVVHIIAISGLHLGLIYWLLVQMLQPLSRNRRLKWIGPVFIIAGLWIFTLLAGAQPSVLRSAIMFTCIVIGNSLSRRSNVLNSLAVSAFLLLCYNPFWLWDAGFQLSYAAIIGIVVFMKPIYHLLSFSNKLVDSIWQMNAVTLAAQLLTLPICIYHFHQFPNYFLISNIIAVPLSSLILLLEIFLCLISFIPFLYSLTAALTSFLIRLMNTCVERVEQLPYAVWDGLQISFLQAVFLAAFLIFLLCCLIYRDRTRMLLYAASLMLMAFATIRCISFLKTANQQMIIVYRQSADFIGGRAFASIGNAEPGDHDQGLTRSLFRLKQPYASLLVNSGNYLSFLSKRIVIIDRTLRYQSSDLPEKIDLIILSQKPSSDASGLLEAMTIRQVVADASVPAYISRRWQLECEASGIPYHDVRTKGAFVMKL</sequence>
<evidence type="ECO:0000256" key="5">
    <source>
        <dbReference type="ARBA" id="ARBA00023136"/>
    </source>
</evidence>
<gene>
    <name evidence="9" type="ORF">LZZ85_09085</name>
</gene>
<evidence type="ECO:0000259" key="7">
    <source>
        <dbReference type="Pfam" id="PF03772"/>
    </source>
</evidence>
<name>A0ABS9KQ28_9BACT</name>
<dbReference type="PROSITE" id="PS51257">
    <property type="entry name" value="PROKAR_LIPOPROTEIN"/>
    <property type="match status" value="1"/>
</dbReference>
<reference evidence="9" key="1">
    <citation type="submission" date="2022-01" db="EMBL/GenBank/DDBJ databases">
        <authorList>
            <person name="Jo J.-H."/>
            <person name="Im W.-T."/>
        </authorList>
    </citation>
    <scope>NUCLEOTIDE SEQUENCE</scope>
    <source>
        <strain evidence="9">NA20</strain>
    </source>
</reference>
<dbReference type="Pfam" id="PF13567">
    <property type="entry name" value="DUF4131"/>
    <property type="match status" value="1"/>
</dbReference>
<feature type="transmembrane region" description="Helical" evidence="6">
    <location>
        <begin position="425"/>
        <end position="443"/>
    </location>
</feature>
<evidence type="ECO:0000256" key="3">
    <source>
        <dbReference type="ARBA" id="ARBA00022692"/>
    </source>
</evidence>
<dbReference type="NCBIfam" id="TIGR00360">
    <property type="entry name" value="ComEC_N-term"/>
    <property type="match status" value="1"/>
</dbReference>
<feature type="transmembrane region" description="Helical" evidence="6">
    <location>
        <begin position="67"/>
        <end position="86"/>
    </location>
</feature>
<accession>A0ABS9KQ28</accession>
<keyword evidence="5 6" id="KW-0472">Membrane</keyword>
<comment type="caution">
    <text evidence="9">The sequence shown here is derived from an EMBL/GenBank/DDBJ whole genome shotgun (WGS) entry which is preliminary data.</text>
</comment>
<feature type="transmembrane region" description="Helical" evidence="6">
    <location>
        <begin position="491"/>
        <end position="512"/>
    </location>
</feature>
<feature type="transmembrane region" description="Helical" evidence="6">
    <location>
        <begin position="368"/>
        <end position="387"/>
    </location>
</feature>
<feature type="domain" description="ComEC/Rec2-related protein" evidence="7">
    <location>
        <begin position="243"/>
        <end position="510"/>
    </location>
</feature>
<dbReference type="InterPro" id="IPR004477">
    <property type="entry name" value="ComEC_N"/>
</dbReference>
<dbReference type="Pfam" id="PF03772">
    <property type="entry name" value="Competence"/>
    <property type="match status" value="1"/>
</dbReference>
<evidence type="ECO:0000256" key="4">
    <source>
        <dbReference type="ARBA" id="ARBA00022989"/>
    </source>
</evidence>